<dbReference type="PANTHER" id="PTHR36932">
    <property type="entry name" value="CAPSULAR POLYSACCHARIDE BIOSYNTHESIS PROTEIN"/>
    <property type="match status" value="1"/>
</dbReference>
<name>A0A7W7HTZ5_9ACTN</name>
<dbReference type="EMBL" id="JACHNH010000001">
    <property type="protein sequence ID" value="MBB4760725.1"/>
    <property type="molecule type" value="Genomic_DNA"/>
</dbReference>
<dbReference type="SUPFAM" id="SSF56801">
    <property type="entry name" value="Acetyl-CoA synthetase-like"/>
    <property type="match status" value="1"/>
</dbReference>
<keyword evidence="1" id="KW-0436">Ligase</keyword>
<dbReference type="RefSeq" id="WP_184990705.1">
    <property type="nucleotide sequence ID" value="NZ_BOMK01000028.1"/>
</dbReference>
<dbReference type="EC" id="6.2.1.30" evidence="1"/>
<dbReference type="Proteomes" id="UP000578112">
    <property type="component" value="Unassembled WGS sequence"/>
</dbReference>
<evidence type="ECO:0000313" key="1">
    <source>
        <dbReference type="EMBL" id="MBB4760725.1"/>
    </source>
</evidence>
<accession>A0A7W7HTZ5</accession>
<keyword evidence="2" id="KW-1185">Reference proteome</keyword>
<dbReference type="InterPro" id="IPR053158">
    <property type="entry name" value="CapK_Type1_Caps_Biosynth"/>
</dbReference>
<comment type="caution">
    <text evidence="1">The sequence shown here is derived from an EMBL/GenBank/DDBJ whole genome shotgun (WGS) entry which is preliminary data.</text>
</comment>
<dbReference type="Gene3D" id="3.40.50.12780">
    <property type="entry name" value="N-terminal domain of ligase-like"/>
    <property type="match status" value="1"/>
</dbReference>
<dbReference type="PANTHER" id="PTHR36932:SF1">
    <property type="entry name" value="CAPSULAR POLYSACCHARIDE BIOSYNTHESIS PROTEIN"/>
    <property type="match status" value="1"/>
</dbReference>
<dbReference type="InterPro" id="IPR042099">
    <property type="entry name" value="ANL_N_sf"/>
</dbReference>
<reference evidence="1 2" key="1">
    <citation type="submission" date="2020-08" db="EMBL/GenBank/DDBJ databases">
        <title>Sequencing the genomes of 1000 actinobacteria strains.</title>
        <authorList>
            <person name="Klenk H.-P."/>
        </authorList>
    </citation>
    <scope>NUCLEOTIDE SEQUENCE [LARGE SCALE GENOMIC DNA]</scope>
    <source>
        <strain evidence="1 2">DSM 43149</strain>
    </source>
</reference>
<dbReference type="AlphaFoldDB" id="A0A7W7HTZ5"/>
<organism evidence="1 2">
    <name type="scientific">Actinoplanes digitatis</name>
    <dbReference type="NCBI Taxonomy" id="1868"/>
    <lineage>
        <taxon>Bacteria</taxon>
        <taxon>Bacillati</taxon>
        <taxon>Actinomycetota</taxon>
        <taxon>Actinomycetes</taxon>
        <taxon>Micromonosporales</taxon>
        <taxon>Micromonosporaceae</taxon>
        <taxon>Actinoplanes</taxon>
    </lineage>
</organism>
<gene>
    <name evidence="1" type="ORF">BJ971_001281</name>
</gene>
<dbReference type="GO" id="GO:0047475">
    <property type="term" value="F:phenylacetate-CoA ligase activity"/>
    <property type="evidence" value="ECO:0007669"/>
    <property type="project" value="UniProtKB-EC"/>
</dbReference>
<proteinExistence type="predicted"/>
<sequence length="447" mass="50939">MARMLKGDVVDKFSPREHLRLLRSYLAHYPDFARFPHRDAEQVREFQWARVKAILEIAYHSSPFYQRLYRAHGVQPADVRTWEDFARLPTVTKQDIMGSERECLVRGARTDRLRRSRSSGSSGQFIEVYSDTGHWLASALATFRMMQQSFGFNPFRSRGGAVIYTSELPFQARFGLYTAAYLNTLMPRAEMIRRLVRIEPEYIVSYPSIIAELMAHFPAECRRLRPKAILTNSEQSTQLQRDQMASFFGCPVPDEYSTEELREVAFQCAHGAYHLQEDCVYTEILDPERNEVRPDGQVGEIVGTSFTNPTMPFVRYRQGDLGSLRPAACDCGRTGRILDDISGRKNSSFRLTNGDVIPSGRILDWTYKLFIDLAVPIAQFEVVQTATTDVTVRIVTAAGYDDPVHGEMIRQSFRGEFGSLLSVRVETVAELARTPAGKHIPIRSLVW</sequence>
<evidence type="ECO:0000313" key="2">
    <source>
        <dbReference type="Proteomes" id="UP000578112"/>
    </source>
</evidence>
<protein>
    <submittedName>
        <fullName evidence="1">Phenylacetate-CoA ligase</fullName>
        <ecNumber evidence="1">6.2.1.30</ecNumber>
    </submittedName>
</protein>